<dbReference type="GO" id="GO:0050136">
    <property type="term" value="F:NADH dehydrogenase (quinone) (non-electrogenic) activity"/>
    <property type="evidence" value="ECO:0007669"/>
    <property type="project" value="UniProtKB-EC"/>
</dbReference>
<evidence type="ECO:0000313" key="9">
    <source>
        <dbReference type="EMBL" id="OCX69136.1"/>
    </source>
</evidence>
<proteinExistence type="inferred from homology"/>
<evidence type="ECO:0000256" key="6">
    <source>
        <dbReference type="ARBA" id="ARBA00023027"/>
    </source>
</evidence>
<keyword evidence="3" id="KW-0285">Flavoprotein</keyword>
<dbReference type="AlphaFoldDB" id="A0A1C2HZF3"/>
<dbReference type="InterPro" id="IPR023753">
    <property type="entry name" value="FAD/NAD-binding_dom"/>
</dbReference>
<name>A0A1C2HZF3_ACITH</name>
<dbReference type="SUPFAM" id="SSF51905">
    <property type="entry name" value="FAD/NAD(P)-binding domain"/>
    <property type="match status" value="2"/>
</dbReference>
<feature type="domain" description="FAD/NAD(P)-binding" evidence="8">
    <location>
        <begin position="7"/>
        <end position="322"/>
    </location>
</feature>
<evidence type="ECO:0000256" key="1">
    <source>
        <dbReference type="ARBA" id="ARBA00005272"/>
    </source>
</evidence>
<dbReference type="InterPro" id="IPR036188">
    <property type="entry name" value="FAD/NAD-bd_sf"/>
</dbReference>
<dbReference type="EC" id="1.6.5.9" evidence="2"/>
<dbReference type="PRINTS" id="PR00411">
    <property type="entry name" value="PNDRDTASEI"/>
</dbReference>
<evidence type="ECO:0000256" key="3">
    <source>
        <dbReference type="ARBA" id="ARBA00022630"/>
    </source>
</evidence>
<gene>
    <name evidence="9" type="ORF">A6P07_17195</name>
</gene>
<dbReference type="Pfam" id="PF07992">
    <property type="entry name" value="Pyr_redox_2"/>
    <property type="match status" value="1"/>
</dbReference>
<organism evidence="9 10">
    <name type="scientific">Acidithiobacillus thiooxidans</name>
    <name type="common">Thiobacillus thiooxidans</name>
    <dbReference type="NCBI Taxonomy" id="930"/>
    <lineage>
        <taxon>Bacteria</taxon>
        <taxon>Pseudomonadati</taxon>
        <taxon>Pseudomonadota</taxon>
        <taxon>Acidithiobacillia</taxon>
        <taxon>Acidithiobacillales</taxon>
        <taxon>Acidithiobacillaceae</taxon>
        <taxon>Acidithiobacillus</taxon>
    </lineage>
</organism>
<evidence type="ECO:0000256" key="4">
    <source>
        <dbReference type="ARBA" id="ARBA00022827"/>
    </source>
</evidence>
<keyword evidence="6" id="KW-0520">NAD</keyword>
<accession>A0A1C2HZF3</accession>
<dbReference type="RefSeq" id="WP_024894452.1">
    <property type="nucleotide sequence ID" value="NZ_LWRZ01000076.1"/>
</dbReference>
<evidence type="ECO:0000256" key="7">
    <source>
        <dbReference type="ARBA" id="ARBA00047599"/>
    </source>
</evidence>
<comment type="similarity">
    <text evidence="1">Belongs to the NADH dehydrogenase family.</text>
</comment>
<evidence type="ECO:0000256" key="2">
    <source>
        <dbReference type="ARBA" id="ARBA00012637"/>
    </source>
</evidence>
<sequence>MRQNSEKIVIIGAGFGGLHVARRLAKSEHQVLVIDCHNYHLFQPLLYQVAVGDLESNAIASPLRPLLRAPNIRFHWGCVEKIDWNENKIHCTDGIEISWDKLILSFGTVTNFFGNKEIAENALHLKNIEAAEHVQSRIIAALEKASSSVSEEEQRRLLHFVIAGGGPTGVEFCGALLELLRIIIPRDYPELSHSTYQVTLVQGGDALLPGFDEKLQKKAYEKLQNLGADILLGKHADGFDGKTVRLGDVQIQAATLIWTAGVTAHPLIHQIPGKKMHNGRIPVDQHCRLIDHANVYAIGDLAYGENQDKVWPQVAPFAVQSAEHVAKHITSGKKSEHLCPFIYKDPGSMAVLKAFDGVCQMPRYHLQLTGLPAWLLWLFVHLYGIIGGRNRILAILDWGADYIRHNAAVTLIREDNNTS</sequence>
<dbReference type="Proteomes" id="UP000094893">
    <property type="component" value="Unassembled WGS sequence"/>
</dbReference>
<comment type="caution">
    <text evidence="9">The sequence shown here is derived from an EMBL/GenBank/DDBJ whole genome shotgun (WGS) entry which is preliminary data.</text>
</comment>
<reference evidence="9 10" key="1">
    <citation type="journal article" date="2016" name="Int. J. Mol. Sci.">
        <title>Comparative genomics of the extreme acidophile Acidithiobacillus thiooxidans reveals intraspecific divergence and niche adaptation.</title>
        <authorList>
            <person name="Zhang X."/>
            <person name="Feng X."/>
            <person name="Tao J."/>
            <person name="Ma L."/>
            <person name="Xiao Y."/>
            <person name="Liang Y."/>
            <person name="Liu X."/>
            <person name="Yin H."/>
        </authorList>
    </citation>
    <scope>NUCLEOTIDE SEQUENCE [LARGE SCALE GENOMIC DNA]</scope>
    <source>
        <strain evidence="9 10">A02</strain>
    </source>
</reference>
<dbReference type="Gene3D" id="3.50.50.100">
    <property type="match status" value="1"/>
</dbReference>
<dbReference type="PANTHER" id="PTHR43706:SF47">
    <property type="entry name" value="EXTERNAL NADH-UBIQUINONE OXIDOREDUCTASE 1, MITOCHONDRIAL-RELATED"/>
    <property type="match status" value="1"/>
</dbReference>
<protein>
    <recommendedName>
        <fullName evidence="2">NADH:ubiquinone reductase (non-electrogenic)</fullName>
        <ecNumber evidence="2">1.6.5.9</ecNumber>
    </recommendedName>
</protein>
<evidence type="ECO:0000256" key="5">
    <source>
        <dbReference type="ARBA" id="ARBA00023002"/>
    </source>
</evidence>
<dbReference type="PRINTS" id="PR00368">
    <property type="entry name" value="FADPNR"/>
</dbReference>
<dbReference type="EMBL" id="LWSA01000261">
    <property type="protein sequence ID" value="OCX69136.1"/>
    <property type="molecule type" value="Genomic_DNA"/>
</dbReference>
<comment type="catalytic activity">
    <reaction evidence="7">
        <text>a quinone + NADH + H(+) = a quinol + NAD(+)</text>
        <dbReference type="Rhea" id="RHEA:46160"/>
        <dbReference type="ChEBI" id="CHEBI:15378"/>
        <dbReference type="ChEBI" id="CHEBI:24646"/>
        <dbReference type="ChEBI" id="CHEBI:57540"/>
        <dbReference type="ChEBI" id="CHEBI:57945"/>
        <dbReference type="ChEBI" id="CHEBI:132124"/>
        <dbReference type="EC" id="1.6.5.9"/>
    </reaction>
</comment>
<dbReference type="PANTHER" id="PTHR43706">
    <property type="entry name" value="NADH DEHYDROGENASE"/>
    <property type="match status" value="1"/>
</dbReference>
<evidence type="ECO:0000259" key="8">
    <source>
        <dbReference type="Pfam" id="PF07992"/>
    </source>
</evidence>
<keyword evidence="4" id="KW-0274">FAD</keyword>
<dbReference type="InterPro" id="IPR045024">
    <property type="entry name" value="NDH-2"/>
</dbReference>
<keyword evidence="5" id="KW-0560">Oxidoreductase</keyword>
<evidence type="ECO:0000313" key="10">
    <source>
        <dbReference type="Proteomes" id="UP000094893"/>
    </source>
</evidence>